<protein>
    <submittedName>
        <fullName evidence="2">Uncharacterized protein</fullName>
    </submittedName>
</protein>
<reference evidence="2" key="2">
    <citation type="submission" date="2020-09" db="EMBL/GenBank/DDBJ databases">
        <authorList>
            <person name="Sun Q."/>
            <person name="Ohkuma M."/>
        </authorList>
    </citation>
    <scope>NUCLEOTIDE SEQUENCE</scope>
    <source>
        <strain evidence="2">JCM 4403</strain>
    </source>
</reference>
<feature type="compositionally biased region" description="Basic and acidic residues" evidence="1">
    <location>
        <begin position="41"/>
        <end position="77"/>
    </location>
</feature>
<organism evidence="2 3">
    <name type="scientific">Streptomyces pilosus</name>
    <dbReference type="NCBI Taxonomy" id="28893"/>
    <lineage>
        <taxon>Bacteria</taxon>
        <taxon>Bacillati</taxon>
        <taxon>Actinomycetota</taxon>
        <taxon>Actinomycetes</taxon>
        <taxon>Kitasatosporales</taxon>
        <taxon>Streptomycetaceae</taxon>
        <taxon>Streptomyces</taxon>
    </lineage>
</organism>
<dbReference type="Proteomes" id="UP000656732">
    <property type="component" value="Unassembled WGS sequence"/>
</dbReference>
<reference evidence="2" key="1">
    <citation type="journal article" date="2014" name="Int. J. Syst. Evol. Microbiol.">
        <title>Complete genome sequence of Corynebacterium casei LMG S-19264T (=DSM 44701T), isolated from a smear-ripened cheese.</title>
        <authorList>
            <consortium name="US DOE Joint Genome Institute (JGI-PGF)"/>
            <person name="Walter F."/>
            <person name="Albersmeier A."/>
            <person name="Kalinowski J."/>
            <person name="Ruckert C."/>
        </authorList>
    </citation>
    <scope>NUCLEOTIDE SEQUENCE</scope>
    <source>
        <strain evidence="2">JCM 4403</strain>
    </source>
</reference>
<evidence type="ECO:0000256" key="1">
    <source>
        <dbReference type="SAM" id="MobiDB-lite"/>
    </source>
</evidence>
<name>A0A918C7A9_9ACTN</name>
<comment type="caution">
    <text evidence="2">The sequence shown here is derived from an EMBL/GenBank/DDBJ whole genome shotgun (WGS) entry which is preliminary data.</text>
</comment>
<keyword evidence="3" id="KW-1185">Reference proteome</keyword>
<dbReference type="AlphaFoldDB" id="A0A918C7A9"/>
<evidence type="ECO:0000313" key="2">
    <source>
        <dbReference type="EMBL" id="GGR09239.1"/>
    </source>
</evidence>
<gene>
    <name evidence="2" type="ORF">GCM10010280_66340</name>
</gene>
<dbReference type="EMBL" id="BMTU01000022">
    <property type="protein sequence ID" value="GGR09239.1"/>
    <property type="molecule type" value="Genomic_DNA"/>
</dbReference>
<proteinExistence type="predicted"/>
<accession>A0A918C7A9</accession>
<sequence length="91" mass="9988">MGPAYGAGRTGVDPSTLAREDGLSAATLTCSYAIRTAESAPYERFRRTPRRVDERSRWRGDAEDVATRVRRTPEQGKNHLGAPGERGTLAR</sequence>
<evidence type="ECO:0000313" key="3">
    <source>
        <dbReference type="Proteomes" id="UP000656732"/>
    </source>
</evidence>
<feature type="region of interest" description="Disordered" evidence="1">
    <location>
        <begin position="39"/>
        <end position="91"/>
    </location>
</feature>